<organism evidence="4 5">
    <name type="scientific">Dyadobacter sandarakinus</name>
    <dbReference type="NCBI Taxonomy" id="2747268"/>
    <lineage>
        <taxon>Bacteria</taxon>
        <taxon>Pseudomonadati</taxon>
        <taxon>Bacteroidota</taxon>
        <taxon>Cytophagia</taxon>
        <taxon>Cytophagales</taxon>
        <taxon>Spirosomataceae</taxon>
        <taxon>Dyadobacter</taxon>
    </lineage>
</organism>
<dbReference type="Gene3D" id="3.55.50.30">
    <property type="match status" value="1"/>
</dbReference>
<name>A0ABX7I7R0_9BACT</name>
<gene>
    <name evidence="4" type="ORF">HWI92_08985</name>
</gene>
<keyword evidence="1" id="KW-0472">Membrane</keyword>
<evidence type="ECO:0000313" key="5">
    <source>
        <dbReference type="Proteomes" id="UP000612680"/>
    </source>
</evidence>
<feature type="domain" description="FecR protein" evidence="2">
    <location>
        <begin position="128"/>
        <end position="216"/>
    </location>
</feature>
<dbReference type="RefSeq" id="WP_204662922.1">
    <property type="nucleotide sequence ID" value="NZ_CP056775.1"/>
</dbReference>
<keyword evidence="5" id="KW-1185">Reference proteome</keyword>
<evidence type="ECO:0000259" key="2">
    <source>
        <dbReference type="Pfam" id="PF04773"/>
    </source>
</evidence>
<keyword evidence="1" id="KW-0812">Transmembrane</keyword>
<reference evidence="4 5" key="1">
    <citation type="submission" date="2020-06" db="EMBL/GenBank/DDBJ databases">
        <title>Dyadobacter sandarakinus sp. nov., isolated from the soil of the Arctic Yellow River Station.</title>
        <authorList>
            <person name="Zhang Y."/>
            <person name="Peng F."/>
        </authorList>
    </citation>
    <scope>NUCLEOTIDE SEQUENCE [LARGE SCALE GENOMIC DNA]</scope>
    <source>
        <strain evidence="4 5">Q3-56</strain>
    </source>
</reference>
<dbReference type="PANTHER" id="PTHR30273">
    <property type="entry name" value="PERIPLASMIC SIGNAL SENSOR AND SIGMA FACTOR ACTIVATOR FECR-RELATED"/>
    <property type="match status" value="1"/>
</dbReference>
<protein>
    <submittedName>
        <fullName evidence="4">FecR domain-containing protein</fullName>
    </submittedName>
</protein>
<dbReference type="PIRSF" id="PIRSF018266">
    <property type="entry name" value="FecR"/>
    <property type="match status" value="1"/>
</dbReference>
<dbReference type="Pfam" id="PF04773">
    <property type="entry name" value="FecR"/>
    <property type="match status" value="1"/>
</dbReference>
<feature type="domain" description="Protein FecR C-terminal" evidence="3">
    <location>
        <begin position="266"/>
        <end position="332"/>
    </location>
</feature>
<feature type="transmembrane region" description="Helical" evidence="1">
    <location>
        <begin position="77"/>
        <end position="96"/>
    </location>
</feature>
<accession>A0ABX7I7R0</accession>
<dbReference type="InterPro" id="IPR012373">
    <property type="entry name" value="Ferrdict_sens_TM"/>
</dbReference>
<dbReference type="Gene3D" id="2.60.120.1440">
    <property type="match status" value="1"/>
</dbReference>
<evidence type="ECO:0000313" key="4">
    <source>
        <dbReference type="EMBL" id="QRR01026.1"/>
    </source>
</evidence>
<dbReference type="EMBL" id="CP056775">
    <property type="protein sequence ID" value="QRR01026.1"/>
    <property type="molecule type" value="Genomic_DNA"/>
</dbReference>
<dbReference type="PANTHER" id="PTHR30273:SF2">
    <property type="entry name" value="PROTEIN FECR"/>
    <property type="match status" value="1"/>
</dbReference>
<dbReference type="Proteomes" id="UP000612680">
    <property type="component" value="Chromosome"/>
</dbReference>
<dbReference type="InterPro" id="IPR032508">
    <property type="entry name" value="FecR_C"/>
</dbReference>
<dbReference type="Pfam" id="PF16344">
    <property type="entry name" value="FecR_C"/>
    <property type="match status" value="1"/>
</dbReference>
<proteinExistence type="predicted"/>
<keyword evidence="1" id="KW-1133">Transmembrane helix</keyword>
<evidence type="ECO:0000256" key="1">
    <source>
        <dbReference type="SAM" id="Phobius"/>
    </source>
</evidence>
<evidence type="ECO:0000259" key="3">
    <source>
        <dbReference type="Pfam" id="PF16344"/>
    </source>
</evidence>
<dbReference type="InterPro" id="IPR006860">
    <property type="entry name" value="FecR"/>
</dbReference>
<sequence>MQQPGISPELLDKYLAGQRSGIEKKQVEAWYASLTGEADFLGTLPPEEQQHLQENTFEHILSEIRETDEKPHRKLRWGWLTGIAASIALVTGIYFFQKHADNNADISAIQLHPAAPAETRRFVNAERRIVTFVLPDSSTVQLHPGAEIVYPRAFSGNQRRVTFSGEGFFDIKKDKSRPFLISSGEMMIRVLGTSFNVKAVRAQKTFQIDVVTGSVQVTAPDPGERAQQVTLKPQEQALFETASRKLTAKIMQEQARREIYQPVSIDFEETPLRQVVDQLQKRFNIRIELAEPKLASCTLTARFDADPLPIILEMVCTSLDATYAIAGSIVTISGAGCE</sequence>